<dbReference type="EMBL" id="BAABJX010000029">
    <property type="protein sequence ID" value="GAA4834219.1"/>
    <property type="molecule type" value="Genomic_DNA"/>
</dbReference>
<name>A0ABP9DD20_9BACT</name>
<reference evidence="2" key="1">
    <citation type="journal article" date="2019" name="Int. J. Syst. Evol. Microbiol.">
        <title>The Global Catalogue of Microorganisms (GCM) 10K type strain sequencing project: providing services to taxonomists for standard genome sequencing and annotation.</title>
        <authorList>
            <consortium name="The Broad Institute Genomics Platform"/>
            <consortium name="The Broad Institute Genome Sequencing Center for Infectious Disease"/>
            <person name="Wu L."/>
            <person name="Ma J."/>
        </authorList>
    </citation>
    <scope>NUCLEOTIDE SEQUENCE [LARGE SCALE GENOMIC DNA]</scope>
    <source>
        <strain evidence="2">JCM 18326</strain>
    </source>
</reference>
<sequence length="219" mass="24032">MYKLLTVLIASATIIGCTPKSSKKQEAAVTENKEAIASSTLPTTDTLTSKAATVEEETIEKINTENTVQETPVTAPEALNTKEISSRIGEQYAIVEKWQMVRDFNGDQKDDIACVITNTNTKEKGVAIMHHDGTHAIIGAGDAASGVTDMPWLAAFQDIPRGNMVAPYKKDEKTGKWVTDYDKEVRLIGAGIWVHEAASNKGGIIYWDGEKYEWIEVKK</sequence>
<comment type="caution">
    <text evidence="1">The sequence shown here is derived from an EMBL/GenBank/DDBJ whole genome shotgun (WGS) entry which is preliminary data.</text>
</comment>
<dbReference type="PROSITE" id="PS51257">
    <property type="entry name" value="PROKAR_LIPOPROTEIN"/>
    <property type="match status" value="1"/>
</dbReference>
<gene>
    <name evidence="1" type="ORF">GCM10023331_19330</name>
</gene>
<evidence type="ECO:0000313" key="2">
    <source>
        <dbReference type="Proteomes" id="UP001500298"/>
    </source>
</evidence>
<dbReference type="RefSeq" id="WP_345371323.1">
    <property type="nucleotide sequence ID" value="NZ_BAABJX010000029.1"/>
</dbReference>
<accession>A0ABP9DD20</accession>
<keyword evidence="2" id="KW-1185">Reference proteome</keyword>
<dbReference type="Proteomes" id="UP001500298">
    <property type="component" value="Unassembled WGS sequence"/>
</dbReference>
<organism evidence="1 2">
    <name type="scientific">Algivirga pacifica</name>
    <dbReference type="NCBI Taxonomy" id="1162670"/>
    <lineage>
        <taxon>Bacteria</taxon>
        <taxon>Pseudomonadati</taxon>
        <taxon>Bacteroidota</taxon>
        <taxon>Cytophagia</taxon>
        <taxon>Cytophagales</taxon>
        <taxon>Flammeovirgaceae</taxon>
        <taxon>Algivirga</taxon>
    </lineage>
</organism>
<evidence type="ECO:0000313" key="1">
    <source>
        <dbReference type="EMBL" id="GAA4834219.1"/>
    </source>
</evidence>
<protein>
    <submittedName>
        <fullName evidence="1">Uncharacterized protein</fullName>
    </submittedName>
</protein>
<proteinExistence type="predicted"/>